<name>A0A2S6C587_9PEZI</name>
<organism evidence="1 2">
    <name type="scientific">Cercospora berteroae</name>
    <dbReference type="NCBI Taxonomy" id="357750"/>
    <lineage>
        <taxon>Eukaryota</taxon>
        <taxon>Fungi</taxon>
        <taxon>Dikarya</taxon>
        <taxon>Ascomycota</taxon>
        <taxon>Pezizomycotina</taxon>
        <taxon>Dothideomycetes</taxon>
        <taxon>Dothideomycetidae</taxon>
        <taxon>Mycosphaerellales</taxon>
        <taxon>Mycosphaerellaceae</taxon>
        <taxon>Cercospora</taxon>
    </lineage>
</organism>
<evidence type="ECO:0000313" key="1">
    <source>
        <dbReference type="EMBL" id="PPJ54894.1"/>
    </source>
</evidence>
<comment type="caution">
    <text evidence="1">The sequence shown here is derived from an EMBL/GenBank/DDBJ whole genome shotgun (WGS) entry which is preliminary data.</text>
</comment>
<sequence>MPNLSPAPPDADGCLLWTLPQELVCQIFDYAYAERRVEWFELYNLEWEMAGERSYKAGRFTDEQKLPPFECAIERFLVSKQFFINAVPAFMKPQTLHDVWEQSGMIRNVHGLHLFKLFCTAARSSSIDIMQQLQHFARL</sequence>
<gene>
    <name evidence="1" type="ORF">CBER1_06038</name>
</gene>
<reference evidence="2" key="1">
    <citation type="journal article" date="2017" name="bioRxiv">
        <title>Conservation of a gene cluster reveals novel cercosporin biosynthetic mechanisms and extends production to the genus Colletotrichum.</title>
        <authorList>
            <person name="de Jonge R."/>
            <person name="Ebert M.K."/>
            <person name="Huitt-Roehl C.R."/>
            <person name="Pal P."/>
            <person name="Suttle J.C."/>
            <person name="Spanner R.E."/>
            <person name="Neubauer J.D."/>
            <person name="Jurick W.M.II."/>
            <person name="Stott K.A."/>
            <person name="Secor G.A."/>
            <person name="Thomma B.P.H.J."/>
            <person name="Van de Peer Y."/>
            <person name="Townsend C.A."/>
            <person name="Bolton M.D."/>
        </authorList>
    </citation>
    <scope>NUCLEOTIDE SEQUENCE [LARGE SCALE GENOMIC DNA]</scope>
    <source>
        <strain evidence="2">CBS538.71</strain>
    </source>
</reference>
<dbReference type="EMBL" id="PNEN01000553">
    <property type="protein sequence ID" value="PPJ54894.1"/>
    <property type="molecule type" value="Genomic_DNA"/>
</dbReference>
<evidence type="ECO:0000313" key="2">
    <source>
        <dbReference type="Proteomes" id="UP000237631"/>
    </source>
</evidence>
<accession>A0A2S6C587</accession>
<dbReference type="AlphaFoldDB" id="A0A2S6C587"/>
<proteinExistence type="predicted"/>
<dbReference type="Proteomes" id="UP000237631">
    <property type="component" value="Unassembled WGS sequence"/>
</dbReference>
<keyword evidence="2" id="KW-1185">Reference proteome</keyword>
<protein>
    <submittedName>
        <fullName evidence="1">Uncharacterized protein</fullName>
    </submittedName>
</protein>